<proteinExistence type="predicted"/>
<reference evidence="1 2" key="1">
    <citation type="journal article" date="2019" name="Sci. Rep.">
        <title>Orb-weaving spider Araneus ventricosus genome elucidates the spidroin gene catalogue.</title>
        <authorList>
            <person name="Kono N."/>
            <person name="Nakamura H."/>
            <person name="Ohtoshi R."/>
            <person name="Moran D.A.P."/>
            <person name="Shinohara A."/>
            <person name="Yoshida Y."/>
            <person name="Fujiwara M."/>
            <person name="Mori M."/>
            <person name="Tomita M."/>
            <person name="Arakawa K."/>
        </authorList>
    </citation>
    <scope>NUCLEOTIDE SEQUENCE [LARGE SCALE GENOMIC DNA]</scope>
</reference>
<dbReference type="OrthoDB" id="6417506at2759"/>
<dbReference type="AlphaFoldDB" id="A0A4Y2KZL5"/>
<accession>A0A4Y2KZL5</accession>
<dbReference type="PANTHER" id="PTHR45913:SF5">
    <property type="entry name" value="GENERAL TRANSCRIPTION FACTOR II-I REPEAT DOMAIN-CONTAINING PROTEIN 2A-LIKE PROTEIN"/>
    <property type="match status" value="1"/>
</dbReference>
<comment type="caution">
    <text evidence="1">The sequence shown here is derived from an EMBL/GenBank/DDBJ whole genome shotgun (WGS) entry which is preliminary data.</text>
</comment>
<keyword evidence="2" id="KW-1185">Reference proteome</keyword>
<evidence type="ECO:0008006" key="3">
    <source>
        <dbReference type="Google" id="ProtNLM"/>
    </source>
</evidence>
<protein>
    <recommendedName>
        <fullName evidence="3">DUF4371 domain-containing protein</fullName>
    </recommendedName>
</protein>
<dbReference type="PANTHER" id="PTHR45913">
    <property type="entry name" value="EPM2A-INTERACTING PROTEIN 1"/>
    <property type="match status" value="1"/>
</dbReference>
<name>A0A4Y2KZL5_ARAVE</name>
<sequence length="99" mass="11374">MARRVDDIAENILTQISDKNRHLKWFSLALDESTDVLHSAQVLLFIRGIDKNYEVYEELLDVRSIHDTSTGEDVSKGIENAICSGYNSLPSPLYGRWRY</sequence>
<evidence type="ECO:0000313" key="2">
    <source>
        <dbReference type="Proteomes" id="UP000499080"/>
    </source>
</evidence>
<dbReference type="Proteomes" id="UP000499080">
    <property type="component" value="Unassembled WGS sequence"/>
</dbReference>
<organism evidence="1 2">
    <name type="scientific">Araneus ventricosus</name>
    <name type="common">Orbweaver spider</name>
    <name type="synonym">Epeira ventricosa</name>
    <dbReference type="NCBI Taxonomy" id="182803"/>
    <lineage>
        <taxon>Eukaryota</taxon>
        <taxon>Metazoa</taxon>
        <taxon>Ecdysozoa</taxon>
        <taxon>Arthropoda</taxon>
        <taxon>Chelicerata</taxon>
        <taxon>Arachnida</taxon>
        <taxon>Araneae</taxon>
        <taxon>Araneomorphae</taxon>
        <taxon>Entelegynae</taxon>
        <taxon>Araneoidea</taxon>
        <taxon>Araneidae</taxon>
        <taxon>Araneus</taxon>
    </lineage>
</organism>
<dbReference type="EMBL" id="BGPR01005196">
    <property type="protein sequence ID" value="GBN07831.1"/>
    <property type="molecule type" value="Genomic_DNA"/>
</dbReference>
<evidence type="ECO:0000313" key="1">
    <source>
        <dbReference type="EMBL" id="GBN07831.1"/>
    </source>
</evidence>
<gene>
    <name evidence="1" type="ORF">AVEN_88595_1</name>
</gene>